<dbReference type="PANTHER" id="PTHR30290">
    <property type="entry name" value="PERIPLASMIC BINDING COMPONENT OF ABC TRANSPORTER"/>
    <property type="match status" value="1"/>
</dbReference>
<dbReference type="GO" id="GO:0015833">
    <property type="term" value="P:peptide transport"/>
    <property type="evidence" value="ECO:0007669"/>
    <property type="project" value="TreeGrafter"/>
</dbReference>
<protein>
    <submittedName>
        <fullName evidence="6">ABC transporter substrate-binding protein</fullName>
    </submittedName>
</protein>
<dbReference type="InterPro" id="IPR030678">
    <property type="entry name" value="Peptide/Ni-bd"/>
</dbReference>
<feature type="domain" description="Solute-binding protein family 5" evidence="5">
    <location>
        <begin position="81"/>
        <end position="441"/>
    </location>
</feature>
<dbReference type="SUPFAM" id="SSF53850">
    <property type="entry name" value="Periplasmic binding protein-like II"/>
    <property type="match status" value="1"/>
</dbReference>
<evidence type="ECO:0000256" key="1">
    <source>
        <dbReference type="ARBA" id="ARBA00005695"/>
    </source>
</evidence>
<keyword evidence="3 4" id="KW-0732">Signal</keyword>
<reference evidence="6 7" key="1">
    <citation type="journal article" date="2019" name="Nat. Commun.">
        <title>The antimicrobial potential of Streptomyces from insect microbiomes.</title>
        <authorList>
            <person name="Chevrette M.G."/>
            <person name="Carlson C.M."/>
            <person name="Ortega H.E."/>
            <person name="Thomas C."/>
            <person name="Ananiev G.E."/>
            <person name="Barns K.J."/>
            <person name="Book A.J."/>
            <person name="Cagnazzo J."/>
            <person name="Carlos C."/>
            <person name="Flanigan W."/>
            <person name="Grubbs K.J."/>
            <person name="Horn H.A."/>
            <person name="Hoffmann F.M."/>
            <person name="Klassen J.L."/>
            <person name="Knack J.J."/>
            <person name="Lewin G.R."/>
            <person name="McDonald B.R."/>
            <person name="Muller L."/>
            <person name="Melo W.G.P."/>
            <person name="Pinto-Tomas A.A."/>
            <person name="Schmitz A."/>
            <person name="Wendt-Pienkowski E."/>
            <person name="Wildman S."/>
            <person name="Zhao M."/>
            <person name="Zhang F."/>
            <person name="Bugni T.S."/>
            <person name="Andes D.R."/>
            <person name="Pupo M.T."/>
            <person name="Currie C.R."/>
        </authorList>
    </citation>
    <scope>NUCLEOTIDE SEQUENCE [LARGE SCALE GENOMIC DNA]</scope>
    <source>
        <strain evidence="6 7">SID5840</strain>
    </source>
</reference>
<dbReference type="InterPro" id="IPR039424">
    <property type="entry name" value="SBP_5"/>
</dbReference>
<dbReference type="GO" id="GO:0042597">
    <property type="term" value="C:periplasmic space"/>
    <property type="evidence" value="ECO:0007669"/>
    <property type="project" value="UniProtKB-ARBA"/>
</dbReference>
<feature type="chain" id="PRO_5038534451" evidence="4">
    <location>
        <begin position="28"/>
        <end position="535"/>
    </location>
</feature>
<comment type="similarity">
    <text evidence="1">Belongs to the bacterial solute-binding protein 5 family.</text>
</comment>
<sequence length="535" mass="57614">MTGTVPTRALLATALVPTLLLTACSGAAETEASGTPTRIVLADAQPVGEFDPVNGYGELGVSPIFEGLLRPESTGDDALPELVPALAAAPPEPNDDNTVWDVELRTDVTFSDGSAFDAEDVVATYSAVLDPDTASEVAGSYSMIESVTALDDHNVRFTLNAPYYAMPARLTLGITSSEEITSGPAADSGRDRNPIGTGPYVLADLSADQAVFEVNPEYHGPEPEVTEMVVLSIPDDNTRAQRMRAGNIDGTVLPPVTAATFADVDGSEVLPVRTAEWRGLSLPSDNPFTSDPDARLAMNLAVDRDGVVENVLAGHGRPSHTPIPDVYGEAHDPDAVFEYDPEAAADLLDEAGWEEGSDGIRVRDGDRAEFTLYYLASDNLRRDLATAFAAEMLPLGIEVDIQGASWDEMEKNTTEAGILLGGGDKPYDLDTQVYATLHSREDGTSTYENPGDFSIPGVDEALEEARATLDPDERVEAYRKVQRAYIENPTYVFMAFVDHTYIAAEDDWDRGPLVLEPHAHGVSWGPWWNLAAWRR</sequence>
<comment type="caution">
    <text evidence="6">The sequence shown here is derived from an EMBL/GenBank/DDBJ whole genome shotgun (WGS) entry which is preliminary data.</text>
</comment>
<evidence type="ECO:0000313" key="6">
    <source>
        <dbReference type="EMBL" id="MYR33016.1"/>
    </source>
</evidence>
<name>A0A7K2IT10_9ACTN</name>
<dbReference type="Proteomes" id="UP000467124">
    <property type="component" value="Unassembled WGS sequence"/>
</dbReference>
<feature type="signal peptide" evidence="4">
    <location>
        <begin position="1"/>
        <end position="27"/>
    </location>
</feature>
<evidence type="ECO:0000256" key="3">
    <source>
        <dbReference type="ARBA" id="ARBA00022729"/>
    </source>
</evidence>
<dbReference type="GO" id="GO:0043190">
    <property type="term" value="C:ATP-binding cassette (ABC) transporter complex"/>
    <property type="evidence" value="ECO:0007669"/>
    <property type="project" value="InterPro"/>
</dbReference>
<dbReference type="RefSeq" id="WP_161110995.1">
    <property type="nucleotide sequence ID" value="NZ_JBHWJG010000026.1"/>
</dbReference>
<evidence type="ECO:0000256" key="2">
    <source>
        <dbReference type="ARBA" id="ARBA00022448"/>
    </source>
</evidence>
<evidence type="ECO:0000313" key="7">
    <source>
        <dbReference type="Proteomes" id="UP000467124"/>
    </source>
</evidence>
<dbReference type="PIRSF" id="PIRSF002741">
    <property type="entry name" value="MppA"/>
    <property type="match status" value="1"/>
</dbReference>
<keyword evidence="2" id="KW-0813">Transport</keyword>
<dbReference type="AlphaFoldDB" id="A0A7K2IT10"/>
<dbReference type="InterPro" id="IPR000914">
    <property type="entry name" value="SBP_5_dom"/>
</dbReference>
<gene>
    <name evidence="6" type="ORF">GTW20_12265</name>
</gene>
<dbReference type="Gene3D" id="3.90.76.10">
    <property type="entry name" value="Dipeptide-binding Protein, Domain 1"/>
    <property type="match status" value="1"/>
</dbReference>
<evidence type="ECO:0000256" key="4">
    <source>
        <dbReference type="SAM" id="SignalP"/>
    </source>
</evidence>
<dbReference type="PANTHER" id="PTHR30290:SF9">
    <property type="entry name" value="OLIGOPEPTIDE-BINDING PROTEIN APPA"/>
    <property type="match status" value="1"/>
</dbReference>
<dbReference type="GO" id="GO:1904680">
    <property type="term" value="F:peptide transmembrane transporter activity"/>
    <property type="evidence" value="ECO:0007669"/>
    <property type="project" value="TreeGrafter"/>
</dbReference>
<dbReference type="Pfam" id="PF00496">
    <property type="entry name" value="SBP_bac_5"/>
    <property type="match status" value="1"/>
</dbReference>
<dbReference type="EMBL" id="WWHY01000001">
    <property type="protein sequence ID" value="MYR33016.1"/>
    <property type="molecule type" value="Genomic_DNA"/>
</dbReference>
<evidence type="ECO:0000259" key="5">
    <source>
        <dbReference type="Pfam" id="PF00496"/>
    </source>
</evidence>
<organism evidence="6 7">
    <name type="scientific">Nocardiopsis alba</name>
    <dbReference type="NCBI Taxonomy" id="53437"/>
    <lineage>
        <taxon>Bacteria</taxon>
        <taxon>Bacillati</taxon>
        <taxon>Actinomycetota</taxon>
        <taxon>Actinomycetes</taxon>
        <taxon>Streptosporangiales</taxon>
        <taxon>Nocardiopsidaceae</taxon>
        <taxon>Nocardiopsis</taxon>
    </lineage>
</organism>
<accession>A0A7K2IT10</accession>
<dbReference type="Gene3D" id="3.40.190.10">
    <property type="entry name" value="Periplasmic binding protein-like II"/>
    <property type="match status" value="1"/>
</dbReference>
<dbReference type="Gene3D" id="3.10.105.10">
    <property type="entry name" value="Dipeptide-binding Protein, Domain 3"/>
    <property type="match status" value="1"/>
</dbReference>
<proteinExistence type="inferred from homology"/>